<keyword evidence="3 6" id="KW-1133">Transmembrane helix</keyword>
<reference evidence="7 8" key="1">
    <citation type="submission" date="2024-07" db="EMBL/GenBank/DDBJ databases">
        <title>Section-level genome sequencing and comparative genomics of Aspergillus sections Usti and Cavernicolus.</title>
        <authorList>
            <consortium name="Lawrence Berkeley National Laboratory"/>
            <person name="Nybo J.L."/>
            <person name="Vesth T.C."/>
            <person name="Theobald S."/>
            <person name="Frisvad J.C."/>
            <person name="Larsen T.O."/>
            <person name="Kjaerboelling I."/>
            <person name="Rothschild-Mancinelli K."/>
            <person name="Lyhne E.K."/>
            <person name="Kogle M.E."/>
            <person name="Barry K."/>
            <person name="Clum A."/>
            <person name="Na H."/>
            <person name="Ledsgaard L."/>
            <person name="Lin J."/>
            <person name="Lipzen A."/>
            <person name="Kuo A."/>
            <person name="Riley R."/>
            <person name="Mondo S."/>
            <person name="Labutti K."/>
            <person name="Haridas S."/>
            <person name="Pangalinan J."/>
            <person name="Salamov A.A."/>
            <person name="Simmons B.A."/>
            <person name="Magnuson J.K."/>
            <person name="Chen J."/>
            <person name="Drula E."/>
            <person name="Henrissat B."/>
            <person name="Wiebenga A."/>
            <person name="Lubbers R.J."/>
            <person name="Gomes A.C."/>
            <person name="Makela M.R."/>
            <person name="Stajich J."/>
            <person name="Grigoriev I.V."/>
            <person name="Mortensen U.H."/>
            <person name="De Vries R.P."/>
            <person name="Baker S.E."/>
            <person name="Andersen M.R."/>
        </authorList>
    </citation>
    <scope>NUCLEOTIDE SEQUENCE [LARGE SCALE GENOMIC DNA]</scope>
    <source>
        <strain evidence="7 8">CBS 588.65</strain>
    </source>
</reference>
<comment type="caution">
    <text evidence="7">The sequence shown here is derived from an EMBL/GenBank/DDBJ whole genome shotgun (WGS) entry which is preliminary data.</text>
</comment>
<feature type="transmembrane region" description="Helical" evidence="6">
    <location>
        <begin position="410"/>
        <end position="433"/>
    </location>
</feature>
<keyword evidence="8" id="KW-1185">Reference proteome</keyword>
<evidence type="ECO:0000313" key="7">
    <source>
        <dbReference type="EMBL" id="KAL2810979.1"/>
    </source>
</evidence>
<feature type="transmembrane region" description="Helical" evidence="6">
    <location>
        <begin position="343"/>
        <end position="365"/>
    </location>
</feature>
<dbReference type="Proteomes" id="UP001610334">
    <property type="component" value="Unassembled WGS sequence"/>
</dbReference>
<evidence type="ECO:0000256" key="6">
    <source>
        <dbReference type="SAM" id="Phobius"/>
    </source>
</evidence>
<feature type="transmembrane region" description="Helical" evidence="6">
    <location>
        <begin position="256"/>
        <end position="274"/>
    </location>
</feature>
<dbReference type="InterPro" id="IPR004776">
    <property type="entry name" value="Mem_transp_PIN-like"/>
</dbReference>
<feature type="transmembrane region" description="Helical" evidence="6">
    <location>
        <begin position="46"/>
        <end position="66"/>
    </location>
</feature>
<gene>
    <name evidence="7" type="ORF">BJX63DRAFT_400648</name>
</gene>
<proteinExistence type="predicted"/>
<organism evidence="7 8">
    <name type="scientific">Aspergillus granulosus</name>
    <dbReference type="NCBI Taxonomy" id="176169"/>
    <lineage>
        <taxon>Eukaryota</taxon>
        <taxon>Fungi</taxon>
        <taxon>Dikarya</taxon>
        <taxon>Ascomycota</taxon>
        <taxon>Pezizomycotina</taxon>
        <taxon>Eurotiomycetes</taxon>
        <taxon>Eurotiomycetidae</taxon>
        <taxon>Eurotiales</taxon>
        <taxon>Aspergillaceae</taxon>
        <taxon>Aspergillus</taxon>
        <taxon>Aspergillus subgen. Nidulantes</taxon>
    </lineage>
</organism>
<evidence type="ECO:0000256" key="1">
    <source>
        <dbReference type="ARBA" id="ARBA00004141"/>
    </source>
</evidence>
<keyword evidence="2 6" id="KW-0812">Transmembrane</keyword>
<dbReference type="Pfam" id="PF03547">
    <property type="entry name" value="Mem_trans"/>
    <property type="match status" value="1"/>
</dbReference>
<evidence type="ECO:0000256" key="4">
    <source>
        <dbReference type="ARBA" id="ARBA00023136"/>
    </source>
</evidence>
<name>A0ABR4H6C7_9EURO</name>
<keyword evidence="4 6" id="KW-0472">Membrane</keyword>
<evidence type="ECO:0000256" key="3">
    <source>
        <dbReference type="ARBA" id="ARBA00022989"/>
    </source>
</evidence>
<feature type="transmembrane region" description="Helical" evidence="6">
    <location>
        <begin position="78"/>
        <end position="98"/>
    </location>
</feature>
<evidence type="ECO:0000313" key="8">
    <source>
        <dbReference type="Proteomes" id="UP001610334"/>
    </source>
</evidence>
<feature type="compositionally biased region" description="Basic and acidic residues" evidence="5">
    <location>
        <begin position="194"/>
        <end position="203"/>
    </location>
</feature>
<comment type="subcellular location">
    <subcellularLocation>
        <location evidence="1">Membrane</location>
        <topology evidence="1">Multi-pass membrane protein</topology>
    </subcellularLocation>
</comment>
<protein>
    <submittedName>
        <fullName evidence="7">Auxin efflux carrier</fullName>
    </submittedName>
</protein>
<accession>A0ABR4H6C7</accession>
<sequence length="441" mass="48220">MNSISMPRGSLLTSFLGSLQACVSVLFTLGYGALTRRLGLIQTSSIHDVSGLGVKVFLPALILVHLGEQLKLDNAMNYLPVLVWVITYTSFSIFLGHLASRLFNLPRWVIPVCAFNNTTSLPLLLLQSLESVGSLKMIIQDGDSVSNAIARAQSYFLLCGVISKTIGYAVGPTMLTNTDRDGEDEGQDQQDTETQEHDTEAQNDHADANEYMPLLRGHSHKSNEDISTKFKRWAKNIVFVFPQRIKQNVLTPFDTPLADVAIICTLIGAVLGLVPQLHKAFFNSYEDGGIFNAWLTSSIKNIGKLFTTLQIFIVGCELGASFEKMRGGSGESERDSNPGWKAILTIFLVRLVIWPALSIPIIYGLAKNTSVLRSDPVLWFSMMLMPAGPPALVIQGLAELAKVSETQKMTIAKTLTIMYMLSPCISFTITGALEASKAALL</sequence>
<feature type="transmembrane region" description="Helical" evidence="6">
    <location>
        <begin position="12"/>
        <end position="34"/>
    </location>
</feature>
<feature type="transmembrane region" description="Helical" evidence="6">
    <location>
        <begin position="377"/>
        <end position="398"/>
    </location>
</feature>
<dbReference type="PANTHER" id="PTHR31794:SF4">
    <property type="entry name" value="AUXIN EFFLUX TRANSPORTER FAMILY PROTEIN (EUROFUNG)"/>
    <property type="match status" value="1"/>
</dbReference>
<dbReference type="EMBL" id="JBFXLT010000064">
    <property type="protein sequence ID" value="KAL2810979.1"/>
    <property type="molecule type" value="Genomic_DNA"/>
</dbReference>
<dbReference type="PANTHER" id="PTHR31794">
    <property type="entry name" value="AUXIN EFFLUX TRANSPORTER FAMILY PROTEIN (EUROFUNG)"/>
    <property type="match status" value="1"/>
</dbReference>
<feature type="region of interest" description="Disordered" evidence="5">
    <location>
        <begin position="176"/>
        <end position="203"/>
    </location>
</feature>
<evidence type="ECO:0000256" key="5">
    <source>
        <dbReference type="SAM" id="MobiDB-lite"/>
    </source>
</evidence>
<evidence type="ECO:0000256" key="2">
    <source>
        <dbReference type="ARBA" id="ARBA00022692"/>
    </source>
</evidence>
<feature type="compositionally biased region" description="Acidic residues" evidence="5">
    <location>
        <begin position="181"/>
        <end position="193"/>
    </location>
</feature>